<proteinExistence type="inferred from homology"/>
<name>A0ABT8TF99_9GAMM</name>
<evidence type="ECO:0000256" key="13">
    <source>
        <dbReference type="RuleBase" id="RU003914"/>
    </source>
</evidence>
<dbReference type="InterPro" id="IPR037041">
    <property type="entry name" value="Trigger_fac_C_sf"/>
</dbReference>
<dbReference type="Proteomes" id="UP001168380">
    <property type="component" value="Unassembled WGS sequence"/>
</dbReference>
<dbReference type="Gene3D" id="3.30.70.1050">
    <property type="entry name" value="Trigger factor ribosome-binding domain"/>
    <property type="match status" value="1"/>
</dbReference>
<evidence type="ECO:0000313" key="15">
    <source>
        <dbReference type="EMBL" id="MDO3382315.1"/>
    </source>
</evidence>
<dbReference type="InterPro" id="IPR046357">
    <property type="entry name" value="PPIase_dom_sf"/>
</dbReference>
<evidence type="ECO:0000256" key="2">
    <source>
        <dbReference type="ARBA" id="ARBA00005464"/>
    </source>
</evidence>
<keyword evidence="16" id="KW-1185">Reference proteome</keyword>
<keyword evidence="8 11" id="KW-0413">Isomerase</keyword>
<dbReference type="PROSITE" id="PS50059">
    <property type="entry name" value="FKBP_PPIASE"/>
    <property type="match status" value="1"/>
</dbReference>
<evidence type="ECO:0000313" key="16">
    <source>
        <dbReference type="Proteomes" id="UP001168380"/>
    </source>
</evidence>
<dbReference type="InterPro" id="IPR008880">
    <property type="entry name" value="Trigger_fac_C"/>
</dbReference>
<dbReference type="Gene3D" id="3.10.50.40">
    <property type="match status" value="1"/>
</dbReference>
<protein>
    <recommendedName>
        <fullName evidence="4 11">Trigger factor</fullName>
        <shortName evidence="11">TF</shortName>
        <ecNumber evidence="3 11">5.2.1.8</ecNumber>
    </recommendedName>
    <alternativeName>
        <fullName evidence="10 11">PPIase</fullName>
    </alternativeName>
</protein>
<evidence type="ECO:0000256" key="1">
    <source>
        <dbReference type="ARBA" id="ARBA00000971"/>
    </source>
</evidence>
<sequence>MQVSIETTSGLERRLTIGVPADTVEGEIEKRLKEAAKNIRINGFRKGKVPLKIVKQRYGAGVRQEVVGEVISRSFYEAAKREDVKPAGQPSIQPKQMTEGKDLEFVATFEVYPEVSLGDMSGFKVTRYSAEITDEDIDKMVETLRKHQATWEEVDRAAAEGDQVNIDFTGTKDGEEFKGGKAEGHNLVLGSNSMIPGFEDGIVGMKPGDEKTIKVTFPEDYQAEELKGADAEFLIKVNKVSEQQLPELKKPFFQKFGLEKGGIKAFQKEVKANMERELKNALKAKVKGQVMDQLIETHEVDLPKSLVGNEIQVLRNQMMQRFGQQPKDFDPRSILPDSMFEEDAKRRVALGLIVGEIVKTAKIKPDDKAVRKMVEEVASTYEEPQEVIDYYYSQRELLAGIESAVLEDQVVEHILEKAEVSEETATYDEIMQPNAEK</sequence>
<dbReference type="InterPro" id="IPR005215">
    <property type="entry name" value="Trig_fac"/>
</dbReference>
<accession>A0ABT8TF99</accession>
<dbReference type="HAMAP" id="MF_00303">
    <property type="entry name" value="Trigger_factor_Tig"/>
    <property type="match status" value="1"/>
</dbReference>
<evidence type="ECO:0000256" key="11">
    <source>
        <dbReference type="HAMAP-Rule" id="MF_00303"/>
    </source>
</evidence>
<dbReference type="InterPro" id="IPR001179">
    <property type="entry name" value="PPIase_FKBP_dom"/>
</dbReference>
<dbReference type="Pfam" id="PF05698">
    <property type="entry name" value="Trigger_C"/>
    <property type="match status" value="1"/>
</dbReference>
<dbReference type="PIRSF" id="PIRSF003095">
    <property type="entry name" value="Trigger_factor"/>
    <property type="match status" value="1"/>
</dbReference>
<dbReference type="PANTHER" id="PTHR30560:SF3">
    <property type="entry name" value="TRIGGER FACTOR-LIKE PROTEIN TIG, CHLOROPLASTIC"/>
    <property type="match status" value="1"/>
</dbReference>
<keyword evidence="6 11" id="KW-0697">Rotamase</keyword>
<comment type="subcellular location">
    <subcellularLocation>
        <location evidence="11">Cytoplasm</location>
    </subcellularLocation>
    <text evidence="11">About half TF is bound to the ribosome near the polypeptide exit tunnel while the other half is free in the cytoplasm.</text>
</comment>
<evidence type="ECO:0000256" key="12">
    <source>
        <dbReference type="PROSITE-ProRule" id="PRU00277"/>
    </source>
</evidence>
<evidence type="ECO:0000256" key="4">
    <source>
        <dbReference type="ARBA" id="ARBA00016902"/>
    </source>
</evidence>
<evidence type="ECO:0000256" key="7">
    <source>
        <dbReference type="ARBA" id="ARBA00023186"/>
    </source>
</evidence>
<dbReference type="InterPro" id="IPR036611">
    <property type="entry name" value="Trigger_fac_ribosome-bd_sf"/>
</dbReference>
<evidence type="ECO:0000256" key="8">
    <source>
        <dbReference type="ARBA" id="ARBA00023235"/>
    </source>
</evidence>
<keyword evidence="11" id="KW-0963">Cytoplasm</keyword>
<evidence type="ECO:0000256" key="6">
    <source>
        <dbReference type="ARBA" id="ARBA00023110"/>
    </source>
</evidence>
<dbReference type="NCBIfam" id="TIGR00115">
    <property type="entry name" value="tig"/>
    <property type="match status" value="1"/>
</dbReference>
<organism evidence="15 16">
    <name type="scientific">Gilvimarinus algae</name>
    <dbReference type="NCBI Taxonomy" id="3058037"/>
    <lineage>
        <taxon>Bacteria</taxon>
        <taxon>Pseudomonadati</taxon>
        <taxon>Pseudomonadota</taxon>
        <taxon>Gammaproteobacteria</taxon>
        <taxon>Cellvibrionales</taxon>
        <taxon>Cellvibrionaceae</taxon>
        <taxon>Gilvimarinus</taxon>
    </lineage>
</organism>
<comment type="domain">
    <text evidence="11">Consists of 3 domains; the N-terminus binds the ribosome, the middle domain has PPIase activity, while the C-terminus has intrinsic chaperone activity on its own.</text>
</comment>
<dbReference type="InterPro" id="IPR027304">
    <property type="entry name" value="Trigger_fact/SurA_dom_sf"/>
</dbReference>
<dbReference type="InterPro" id="IPR008881">
    <property type="entry name" value="Trigger_fac_ribosome-bd_bac"/>
</dbReference>
<dbReference type="PANTHER" id="PTHR30560">
    <property type="entry name" value="TRIGGER FACTOR CHAPERONE AND PEPTIDYL-PROLYL CIS/TRANS ISOMERASE"/>
    <property type="match status" value="1"/>
</dbReference>
<comment type="function">
    <text evidence="11">Involved in protein export. Acts as a chaperone by maintaining the newly synthesized protein in an open conformation. Functions as a peptidyl-prolyl cis-trans isomerase.</text>
</comment>
<keyword evidence="9 11" id="KW-0131">Cell cycle</keyword>
<dbReference type="SUPFAM" id="SSF102735">
    <property type="entry name" value="Trigger factor ribosome-binding domain"/>
    <property type="match status" value="1"/>
</dbReference>
<gene>
    <name evidence="11 15" type="primary">tig</name>
    <name evidence="15" type="ORF">QWI16_09020</name>
</gene>
<dbReference type="SUPFAM" id="SSF109998">
    <property type="entry name" value="Triger factor/SurA peptide-binding domain-like"/>
    <property type="match status" value="1"/>
</dbReference>
<comment type="caution">
    <text evidence="15">The sequence shown here is derived from an EMBL/GenBank/DDBJ whole genome shotgun (WGS) entry which is preliminary data.</text>
</comment>
<dbReference type="Pfam" id="PF00254">
    <property type="entry name" value="FKBP_C"/>
    <property type="match status" value="1"/>
</dbReference>
<feature type="domain" description="PPIase FKBP-type" evidence="14">
    <location>
        <begin position="161"/>
        <end position="243"/>
    </location>
</feature>
<evidence type="ECO:0000256" key="3">
    <source>
        <dbReference type="ARBA" id="ARBA00013194"/>
    </source>
</evidence>
<dbReference type="RefSeq" id="WP_302712497.1">
    <property type="nucleotide sequence ID" value="NZ_JAULRT010000052.1"/>
</dbReference>
<dbReference type="SUPFAM" id="SSF54534">
    <property type="entry name" value="FKBP-like"/>
    <property type="match status" value="1"/>
</dbReference>
<evidence type="ECO:0000256" key="10">
    <source>
        <dbReference type="ARBA" id="ARBA00029986"/>
    </source>
</evidence>
<keyword evidence="5 11" id="KW-0132">Cell division</keyword>
<dbReference type="GO" id="GO:0003755">
    <property type="term" value="F:peptidyl-prolyl cis-trans isomerase activity"/>
    <property type="evidence" value="ECO:0007669"/>
    <property type="project" value="UniProtKB-EC"/>
</dbReference>
<comment type="catalytic activity">
    <reaction evidence="1 11 12">
        <text>[protein]-peptidylproline (omega=180) = [protein]-peptidylproline (omega=0)</text>
        <dbReference type="Rhea" id="RHEA:16237"/>
        <dbReference type="Rhea" id="RHEA-COMP:10747"/>
        <dbReference type="Rhea" id="RHEA-COMP:10748"/>
        <dbReference type="ChEBI" id="CHEBI:83833"/>
        <dbReference type="ChEBI" id="CHEBI:83834"/>
        <dbReference type="EC" id="5.2.1.8"/>
    </reaction>
</comment>
<comment type="similarity">
    <text evidence="2 11 13">Belongs to the FKBP-type PPIase family. Tig subfamily.</text>
</comment>
<evidence type="ECO:0000256" key="9">
    <source>
        <dbReference type="ARBA" id="ARBA00023306"/>
    </source>
</evidence>
<evidence type="ECO:0000256" key="5">
    <source>
        <dbReference type="ARBA" id="ARBA00022618"/>
    </source>
</evidence>
<keyword evidence="7 11" id="KW-0143">Chaperone</keyword>
<dbReference type="EMBL" id="JAULRT010000052">
    <property type="protein sequence ID" value="MDO3382315.1"/>
    <property type="molecule type" value="Genomic_DNA"/>
</dbReference>
<dbReference type="EC" id="5.2.1.8" evidence="3 11"/>
<reference evidence="15" key="1">
    <citation type="submission" date="2023-07" db="EMBL/GenBank/DDBJ databases">
        <title>Gilvimarinus algae sp. nov., isolated from the surface of Kelp.</title>
        <authorList>
            <person name="Sun Y.Y."/>
            <person name="Gong Y."/>
            <person name="Du Z.J."/>
        </authorList>
    </citation>
    <scope>NUCLEOTIDE SEQUENCE</scope>
    <source>
        <strain evidence="15">SDUM040014</strain>
    </source>
</reference>
<evidence type="ECO:0000259" key="14">
    <source>
        <dbReference type="PROSITE" id="PS50059"/>
    </source>
</evidence>
<dbReference type="Pfam" id="PF05697">
    <property type="entry name" value="Trigger_N"/>
    <property type="match status" value="1"/>
</dbReference>
<dbReference type="Gene3D" id="1.10.3120.10">
    <property type="entry name" value="Trigger factor, C-terminal domain"/>
    <property type="match status" value="1"/>
</dbReference>